<sequence>MEASVSADASQFLCYPGALWLCLGVHCTVATLELAIPLD</sequence>
<evidence type="ECO:0000313" key="2">
    <source>
        <dbReference type="EMBL" id="JAH44487.1"/>
    </source>
</evidence>
<dbReference type="AlphaFoldDB" id="A0A0E9STA8"/>
<feature type="transmembrane region" description="Helical" evidence="1">
    <location>
        <begin position="12"/>
        <end position="36"/>
    </location>
</feature>
<evidence type="ECO:0000256" key="1">
    <source>
        <dbReference type="SAM" id="Phobius"/>
    </source>
</evidence>
<protein>
    <submittedName>
        <fullName evidence="2">Uncharacterized protein</fullName>
    </submittedName>
</protein>
<proteinExistence type="predicted"/>
<name>A0A0E9STA8_ANGAN</name>
<keyword evidence="1" id="KW-1133">Transmembrane helix</keyword>
<accession>A0A0E9STA8</accession>
<organism evidence="2">
    <name type="scientific">Anguilla anguilla</name>
    <name type="common">European freshwater eel</name>
    <name type="synonym">Muraena anguilla</name>
    <dbReference type="NCBI Taxonomy" id="7936"/>
    <lineage>
        <taxon>Eukaryota</taxon>
        <taxon>Metazoa</taxon>
        <taxon>Chordata</taxon>
        <taxon>Craniata</taxon>
        <taxon>Vertebrata</taxon>
        <taxon>Euteleostomi</taxon>
        <taxon>Actinopterygii</taxon>
        <taxon>Neopterygii</taxon>
        <taxon>Teleostei</taxon>
        <taxon>Anguilliformes</taxon>
        <taxon>Anguillidae</taxon>
        <taxon>Anguilla</taxon>
    </lineage>
</organism>
<reference evidence="2" key="1">
    <citation type="submission" date="2014-11" db="EMBL/GenBank/DDBJ databases">
        <authorList>
            <person name="Amaro Gonzalez C."/>
        </authorList>
    </citation>
    <scope>NUCLEOTIDE SEQUENCE</scope>
</reference>
<keyword evidence="1" id="KW-0812">Transmembrane</keyword>
<reference evidence="2" key="2">
    <citation type="journal article" date="2015" name="Fish Shellfish Immunol.">
        <title>Early steps in the European eel (Anguilla anguilla)-Vibrio vulnificus interaction in the gills: Role of the RtxA13 toxin.</title>
        <authorList>
            <person name="Callol A."/>
            <person name="Pajuelo D."/>
            <person name="Ebbesson L."/>
            <person name="Teles M."/>
            <person name="MacKenzie S."/>
            <person name="Amaro C."/>
        </authorList>
    </citation>
    <scope>NUCLEOTIDE SEQUENCE</scope>
</reference>
<dbReference type="EMBL" id="GBXM01064090">
    <property type="protein sequence ID" value="JAH44487.1"/>
    <property type="molecule type" value="Transcribed_RNA"/>
</dbReference>
<keyword evidence="1" id="KW-0472">Membrane</keyword>